<gene>
    <name evidence="4" type="ORF">Lalb_Chr06g0173091</name>
</gene>
<protein>
    <recommendedName>
        <fullName evidence="2">Small ribosomal subunit protein uS2c</fullName>
    </recommendedName>
    <alternativeName>
        <fullName evidence="3">30S ribosomal protein S2, chloroplastic</fullName>
    </alternativeName>
</protein>
<reference evidence="5" key="1">
    <citation type="journal article" date="2020" name="Nat. Commun.">
        <title>Genome sequence of the cluster root forming white lupin.</title>
        <authorList>
            <person name="Hufnagel B."/>
            <person name="Marques A."/>
            <person name="Soriano A."/>
            <person name="Marques L."/>
            <person name="Divol F."/>
            <person name="Doumas P."/>
            <person name="Sallet E."/>
            <person name="Mancinotti D."/>
            <person name="Carrere S."/>
            <person name="Marande W."/>
            <person name="Arribat S."/>
            <person name="Keller J."/>
            <person name="Huneau C."/>
            <person name="Blein T."/>
            <person name="Aime D."/>
            <person name="Laguerre M."/>
            <person name="Taylor J."/>
            <person name="Schubert V."/>
            <person name="Nelson M."/>
            <person name="Geu-Flores F."/>
            <person name="Crespi M."/>
            <person name="Gallardo-Guerrero K."/>
            <person name="Delaux P.-M."/>
            <person name="Salse J."/>
            <person name="Berges H."/>
            <person name="Guyot R."/>
            <person name="Gouzy J."/>
            <person name="Peret B."/>
        </authorList>
    </citation>
    <scope>NUCLEOTIDE SEQUENCE [LARGE SCALE GENOMIC DNA]</scope>
    <source>
        <strain evidence="5">cv. Amiga</strain>
    </source>
</reference>
<dbReference type="PANTHER" id="PTHR12534:SF0">
    <property type="entry name" value="SMALL RIBOSOMAL SUBUNIT PROTEIN US2M"/>
    <property type="match status" value="1"/>
</dbReference>
<dbReference type="InterPro" id="IPR005706">
    <property type="entry name" value="Ribosomal_uS2_bac/mit/plastid"/>
</dbReference>
<dbReference type="PANTHER" id="PTHR12534">
    <property type="entry name" value="30S RIBOSOMAL PROTEIN S2 PROKARYOTIC AND ORGANELLAR"/>
    <property type="match status" value="1"/>
</dbReference>
<comment type="similarity">
    <text evidence="1">Belongs to the universal ribosomal protein uS2 family.</text>
</comment>
<dbReference type="SUPFAM" id="SSF52313">
    <property type="entry name" value="Ribosomal protein S2"/>
    <property type="match status" value="1"/>
</dbReference>
<keyword evidence="4" id="KW-0689">Ribosomal protein</keyword>
<dbReference type="PRINTS" id="PR00395">
    <property type="entry name" value="RIBOSOMALS2"/>
</dbReference>
<name>A0A6A4QF34_LUPAL</name>
<evidence type="ECO:0000313" key="5">
    <source>
        <dbReference type="Proteomes" id="UP000447434"/>
    </source>
</evidence>
<keyword evidence="4" id="KW-0687">Ribonucleoprotein</keyword>
<evidence type="ECO:0000313" key="4">
    <source>
        <dbReference type="EMBL" id="KAE9612440.1"/>
    </source>
</evidence>
<organism evidence="4 5">
    <name type="scientific">Lupinus albus</name>
    <name type="common">White lupine</name>
    <name type="synonym">Lupinus termis</name>
    <dbReference type="NCBI Taxonomy" id="3870"/>
    <lineage>
        <taxon>Eukaryota</taxon>
        <taxon>Viridiplantae</taxon>
        <taxon>Streptophyta</taxon>
        <taxon>Embryophyta</taxon>
        <taxon>Tracheophyta</taxon>
        <taxon>Spermatophyta</taxon>
        <taxon>Magnoliopsida</taxon>
        <taxon>eudicotyledons</taxon>
        <taxon>Gunneridae</taxon>
        <taxon>Pentapetalae</taxon>
        <taxon>rosids</taxon>
        <taxon>fabids</taxon>
        <taxon>Fabales</taxon>
        <taxon>Fabaceae</taxon>
        <taxon>Papilionoideae</taxon>
        <taxon>50 kb inversion clade</taxon>
        <taxon>genistoids sensu lato</taxon>
        <taxon>core genistoids</taxon>
        <taxon>Genisteae</taxon>
        <taxon>Lupinus</taxon>
    </lineage>
</organism>
<dbReference type="InterPro" id="IPR023591">
    <property type="entry name" value="Ribosomal_uS2_flav_dom_sf"/>
</dbReference>
<comment type="caution">
    <text evidence="4">The sequence shown here is derived from an EMBL/GenBank/DDBJ whole genome shotgun (WGS) entry which is preliminary data.</text>
</comment>
<dbReference type="InterPro" id="IPR001865">
    <property type="entry name" value="Ribosomal_uS2"/>
</dbReference>
<evidence type="ECO:0000256" key="1">
    <source>
        <dbReference type="ARBA" id="ARBA00006242"/>
    </source>
</evidence>
<evidence type="ECO:0000256" key="3">
    <source>
        <dbReference type="ARBA" id="ARBA00035546"/>
    </source>
</evidence>
<evidence type="ECO:0000256" key="2">
    <source>
        <dbReference type="ARBA" id="ARBA00035155"/>
    </source>
</evidence>
<dbReference type="Pfam" id="PF00318">
    <property type="entry name" value="Ribosomal_S2"/>
    <property type="match status" value="1"/>
</dbReference>
<dbReference type="AlphaFoldDB" id="A0A6A4QF34"/>
<dbReference type="GO" id="GO:0003735">
    <property type="term" value="F:structural constituent of ribosome"/>
    <property type="evidence" value="ECO:0007669"/>
    <property type="project" value="InterPro"/>
</dbReference>
<proteinExistence type="inferred from homology"/>
<sequence>MTKRYWNITFEDMMEVGVHFGHGTRKSNPRIAPYISPKRKGVHITNLTRIACF</sequence>
<dbReference type="GO" id="GO:0006412">
    <property type="term" value="P:translation"/>
    <property type="evidence" value="ECO:0007669"/>
    <property type="project" value="InterPro"/>
</dbReference>
<dbReference type="GO" id="GO:0005763">
    <property type="term" value="C:mitochondrial small ribosomal subunit"/>
    <property type="evidence" value="ECO:0007669"/>
    <property type="project" value="TreeGrafter"/>
</dbReference>
<dbReference type="Proteomes" id="UP000447434">
    <property type="component" value="Chromosome 6"/>
</dbReference>
<dbReference type="EMBL" id="WOCE01000006">
    <property type="protein sequence ID" value="KAE9612440.1"/>
    <property type="molecule type" value="Genomic_DNA"/>
</dbReference>
<accession>A0A6A4QF34</accession>
<dbReference type="Gene3D" id="3.40.50.10490">
    <property type="entry name" value="Glucose-6-phosphate isomerase like protein, domain 1"/>
    <property type="match status" value="1"/>
</dbReference>
<keyword evidence="5" id="KW-1185">Reference proteome</keyword>